<organism evidence="1 2">
    <name type="scientific">Blattamonas nauphoetae</name>
    <dbReference type="NCBI Taxonomy" id="2049346"/>
    <lineage>
        <taxon>Eukaryota</taxon>
        <taxon>Metamonada</taxon>
        <taxon>Preaxostyla</taxon>
        <taxon>Oxymonadida</taxon>
        <taxon>Blattamonas</taxon>
    </lineage>
</organism>
<reference evidence="1 2" key="1">
    <citation type="journal article" date="2022" name="bioRxiv">
        <title>Genomics of Preaxostyla Flagellates Illuminates Evolutionary Transitions and the Path Towards Mitochondrial Loss.</title>
        <authorList>
            <person name="Novak L.V.F."/>
            <person name="Treitli S.C."/>
            <person name="Pyrih J."/>
            <person name="Halakuc P."/>
            <person name="Pipaliya S.V."/>
            <person name="Vacek V."/>
            <person name="Brzon O."/>
            <person name="Soukal P."/>
            <person name="Eme L."/>
            <person name="Dacks J.B."/>
            <person name="Karnkowska A."/>
            <person name="Elias M."/>
            <person name="Hampl V."/>
        </authorList>
    </citation>
    <scope>NUCLEOTIDE SEQUENCE [LARGE SCALE GENOMIC DNA]</scope>
    <source>
        <strain evidence="1">NAU3</strain>
        <tissue evidence="1">Gut</tissue>
    </source>
</reference>
<comment type="caution">
    <text evidence="1">The sequence shown here is derived from an EMBL/GenBank/DDBJ whole genome shotgun (WGS) entry which is preliminary data.</text>
</comment>
<accession>A0ABQ9WXS1</accession>
<dbReference type="Proteomes" id="UP001281761">
    <property type="component" value="Unassembled WGS sequence"/>
</dbReference>
<dbReference type="EMBL" id="JARBJD010000304">
    <property type="protein sequence ID" value="KAK2944312.1"/>
    <property type="molecule type" value="Genomic_DNA"/>
</dbReference>
<keyword evidence="2" id="KW-1185">Reference proteome</keyword>
<gene>
    <name evidence="1" type="ORF">BLNAU_20757</name>
</gene>
<name>A0ABQ9WXS1_9EUKA</name>
<evidence type="ECO:0000313" key="1">
    <source>
        <dbReference type="EMBL" id="KAK2944312.1"/>
    </source>
</evidence>
<proteinExistence type="predicted"/>
<evidence type="ECO:0000313" key="2">
    <source>
        <dbReference type="Proteomes" id="UP001281761"/>
    </source>
</evidence>
<sequence length="560" mass="60920">MEAKWKKDASVSVAVLPSPLYWDPRISNTGLFNCLFRTCATCSTASNGGGGALYFQLCSSVRLDYLSFRDCYSKTGNGQDLYINTTPHPTVLTTVSNCDSTSTPKTSRIFPTTITVDDVLPDPSETITLLSLTHQERTSLTEDIIVTLDKTVTGTLLVLVSNSEGTTRTEKGKAPNIGRVLLFPIESSKIGECTASIGDTGLLQLPLEEYKIVTASLSKHTVSFSGVSPGLVNQPTLTSADCILDESHTRALLILEGSDLDDATFELTLQDGWTLEATFSENKSTIDLGVIGVNSRWQENQMFVIMSGKKVDESIVVSIPLPLYFIIPKAARLTNIEVRDLNEAMTEVTLSFSSRLLKANQEYEITIEPKNGSEEVVVKLTTDNNGLIAEQTVKLYPSDENVEGWKNSIGFGEEYEVVGVSAKAEDGDYPIQFSPIILTMPIEPVRVKKAECSTDQPTTTIVRIEGSGLIEYETYTLTLRGTPTTDPLSLNVQNTTISVVALLPTEAKSTPLPLSSTSESSLLFGHTYTITAITNGSVTGIVENNPYFTGQTIVHQQFQL</sequence>
<protein>
    <submittedName>
        <fullName evidence="1">Uncharacterized protein</fullName>
    </submittedName>
</protein>